<accession>A0A0E9XCZ2</accession>
<reference evidence="1" key="2">
    <citation type="journal article" date="2015" name="Fish Shellfish Immunol.">
        <title>Early steps in the European eel (Anguilla anguilla)-Vibrio vulnificus interaction in the gills: Role of the RtxA13 toxin.</title>
        <authorList>
            <person name="Callol A."/>
            <person name="Pajuelo D."/>
            <person name="Ebbesson L."/>
            <person name="Teles M."/>
            <person name="MacKenzie S."/>
            <person name="Amaro C."/>
        </authorList>
    </citation>
    <scope>NUCLEOTIDE SEQUENCE</scope>
</reference>
<evidence type="ECO:0000313" key="1">
    <source>
        <dbReference type="EMBL" id="JAI00515.1"/>
    </source>
</evidence>
<name>A0A0E9XCZ2_ANGAN</name>
<proteinExistence type="predicted"/>
<reference evidence="1" key="1">
    <citation type="submission" date="2014-11" db="EMBL/GenBank/DDBJ databases">
        <authorList>
            <person name="Amaro Gonzalez C."/>
        </authorList>
    </citation>
    <scope>NUCLEOTIDE SEQUENCE</scope>
</reference>
<protein>
    <submittedName>
        <fullName evidence="1">Uncharacterized protein</fullName>
    </submittedName>
</protein>
<dbReference type="AlphaFoldDB" id="A0A0E9XCZ2"/>
<organism evidence="1">
    <name type="scientific">Anguilla anguilla</name>
    <name type="common">European freshwater eel</name>
    <name type="synonym">Muraena anguilla</name>
    <dbReference type="NCBI Taxonomy" id="7936"/>
    <lineage>
        <taxon>Eukaryota</taxon>
        <taxon>Metazoa</taxon>
        <taxon>Chordata</taxon>
        <taxon>Craniata</taxon>
        <taxon>Vertebrata</taxon>
        <taxon>Euteleostomi</taxon>
        <taxon>Actinopterygii</taxon>
        <taxon>Neopterygii</taxon>
        <taxon>Teleostei</taxon>
        <taxon>Anguilliformes</taxon>
        <taxon>Anguillidae</taxon>
        <taxon>Anguilla</taxon>
    </lineage>
</organism>
<sequence length="43" mass="5204">MNLVELHFLNMYCNIFPLKNLINMFGRLCRIIKIAEKYYNGDH</sequence>
<dbReference type="EMBL" id="GBXM01008063">
    <property type="protein sequence ID" value="JAI00515.1"/>
    <property type="molecule type" value="Transcribed_RNA"/>
</dbReference>